<protein>
    <recommendedName>
        <fullName evidence="3">Stage II sporulation protein R</fullName>
    </recommendedName>
</protein>
<evidence type="ECO:0008006" key="3">
    <source>
        <dbReference type="Google" id="ProtNLM"/>
    </source>
</evidence>
<dbReference type="NCBIfam" id="TIGR02837">
    <property type="entry name" value="spore_II_R"/>
    <property type="match status" value="1"/>
</dbReference>
<proteinExistence type="predicted"/>
<organism evidence="1 2">
    <name type="scientific">Koleobacter methoxysyntrophicus</name>
    <dbReference type="NCBI Taxonomy" id="2751313"/>
    <lineage>
        <taxon>Bacteria</taxon>
        <taxon>Bacillati</taxon>
        <taxon>Bacillota</taxon>
        <taxon>Clostridia</taxon>
        <taxon>Koleobacterales</taxon>
        <taxon>Koleobacteraceae</taxon>
        <taxon>Koleobacter</taxon>
    </lineage>
</organism>
<sequence>MTKPIFKFILLPVLAIVLITVIVNITGFSVTGRESEVNQCYHDKLLRFHVIANSDLPEDQELKIEVMEEVLKDLKPDLEKLDDIEETKELLKSKLDHIEQIAERRIREKGMQYDVKARLDTFLFPIKTYGLITLPAGQYQALRVEIGEAKGSNWWCILFPPLCFVDITQGLTPEKTVKDLKKVLTEEEIQQLKTINEPSQIPIEIRFKIAEWFQGVGNKLVLTLDKFERRQ</sequence>
<evidence type="ECO:0000313" key="2">
    <source>
        <dbReference type="Proteomes" id="UP000662904"/>
    </source>
</evidence>
<dbReference type="KEGG" id="kme:H0A61_01089"/>
<dbReference type="InterPro" id="IPR014202">
    <property type="entry name" value="Spore_II_R"/>
</dbReference>
<name>A0A8A0RNG1_9FIRM</name>
<gene>
    <name evidence="1" type="ORF">H0A61_01089</name>
</gene>
<dbReference type="Proteomes" id="UP000662904">
    <property type="component" value="Chromosome"/>
</dbReference>
<dbReference type="RefSeq" id="WP_206708949.1">
    <property type="nucleotide sequence ID" value="NZ_CP059066.1"/>
</dbReference>
<accession>A0A8A0RNG1</accession>
<reference evidence="1" key="1">
    <citation type="submission" date="2020-07" db="EMBL/GenBank/DDBJ databases">
        <title>Koleobacter methoxysyntrophicus gen. nov., sp. nov., a novel anaerobic bacterium isolated from deep subsurface oil field and proposal of Koleobacterales ord. nov. in the phylum Firmicutes.</title>
        <authorList>
            <person name="Sakamoto S."/>
            <person name="Tamaki H."/>
        </authorList>
    </citation>
    <scope>NUCLEOTIDE SEQUENCE</scope>
    <source>
        <strain evidence="1">NRmbB1</strain>
    </source>
</reference>
<keyword evidence="2" id="KW-1185">Reference proteome</keyword>
<dbReference type="AlphaFoldDB" id="A0A8A0RNG1"/>
<dbReference type="Pfam" id="PF09551">
    <property type="entry name" value="Spore_II_R"/>
    <property type="match status" value="1"/>
</dbReference>
<dbReference type="EMBL" id="CP059066">
    <property type="protein sequence ID" value="QSQ08746.1"/>
    <property type="molecule type" value="Genomic_DNA"/>
</dbReference>
<evidence type="ECO:0000313" key="1">
    <source>
        <dbReference type="EMBL" id="QSQ08746.1"/>
    </source>
</evidence>